<evidence type="ECO:0000313" key="2">
    <source>
        <dbReference type="RefSeq" id="XP_018021896.1"/>
    </source>
</evidence>
<dbReference type="Proteomes" id="UP000694843">
    <property type="component" value="Unplaced"/>
</dbReference>
<name>A0A8B7P9N7_HYAAZ</name>
<sequence length="202" mass="23100">MSKEDIDVAAAASPRIYRLQNSRRIENPTAELDVNYILEERETLALKFKHDESKSGKWILFVRIKSMFSMWTKSCNLYREGKLKGVTSLKASTAKDNPRKTAGDDNGVIIFHCGPSNDKKLMISYGKNIVKLLRYFNDKRHINYKTNEQSAKGTRATGNKDNFLYKLRVPGPPGSARLLRDRKIKRQVTKTGVSCNTSHRFK</sequence>
<dbReference type="RefSeq" id="XP_018021896.1">
    <property type="nucleotide sequence ID" value="XM_018166407.2"/>
</dbReference>
<keyword evidence="1" id="KW-1185">Reference proteome</keyword>
<accession>A0A8B7P9N7</accession>
<dbReference type="AlphaFoldDB" id="A0A8B7P9N7"/>
<dbReference type="Gene3D" id="3.30.760.10">
    <property type="entry name" value="RNA Cap, Translation Initiation Factor Eif4e"/>
    <property type="match status" value="1"/>
</dbReference>
<protein>
    <submittedName>
        <fullName evidence="2">Uncharacterized protein LOC108678065</fullName>
    </submittedName>
</protein>
<dbReference type="KEGG" id="hazt:108678065"/>
<gene>
    <name evidence="2" type="primary">LOC108678065</name>
</gene>
<dbReference type="OrthoDB" id="8251268at2759"/>
<reference evidence="2" key="1">
    <citation type="submission" date="2025-08" db="UniProtKB">
        <authorList>
            <consortium name="RefSeq"/>
        </authorList>
    </citation>
    <scope>IDENTIFICATION</scope>
    <source>
        <tissue evidence="2">Whole organism</tissue>
    </source>
</reference>
<proteinExistence type="predicted"/>
<evidence type="ECO:0000313" key="1">
    <source>
        <dbReference type="Proteomes" id="UP000694843"/>
    </source>
</evidence>
<organism evidence="1 2">
    <name type="scientific">Hyalella azteca</name>
    <name type="common">Amphipod</name>
    <dbReference type="NCBI Taxonomy" id="294128"/>
    <lineage>
        <taxon>Eukaryota</taxon>
        <taxon>Metazoa</taxon>
        <taxon>Ecdysozoa</taxon>
        <taxon>Arthropoda</taxon>
        <taxon>Crustacea</taxon>
        <taxon>Multicrustacea</taxon>
        <taxon>Malacostraca</taxon>
        <taxon>Eumalacostraca</taxon>
        <taxon>Peracarida</taxon>
        <taxon>Amphipoda</taxon>
        <taxon>Senticaudata</taxon>
        <taxon>Talitrida</taxon>
        <taxon>Talitroidea</taxon>
        <taxon>Hyalellidae</taxon>
        <taxon>Hyalella</taxon>
    </lineage>
</organism>
<dbReference type="GeneID" id="108678065"/>
<dbReference type="InterPro" id="IPR023398">
    <property type="entry name" value="TIF_eIF4e-like"/>
</dbReference>